<dbReference type="SUPFAM" id="SSF55729">
    <property type="entry name" value="Acyl-CoA N-acyltransferases (Nat)"/>
    <property type="match status" value="1"/>
</dbReference>
<dbReference type="InterPro" id="IPR000182">
    <property type="entry name" value="GNAT_dom"/>
</dbReference>
<evidence type="ECO:0000256" key="1">
    <source>
        <dbReference type="ARBA" id="ARBA00022679"/>
    </source>
</evidence>
<evidence type="ECO:0000313" key="4">
    <source>
        <dbReference type="EMBL" id="OCX20375.1"/>
    </source>
</evidence>
<dbReference type="CDD" id="cd04301">
    <property type="entry name" value="NAT_SF"/>
    <property type="match status" value="1"/>
</dbReference>
<evidence type="ECO:0000259" key="3">
    <source>
        <dbReference type="PROSITE" id="PS51186"/>
    </source>
</evidence>
<feature type="domain" description="N-acetyltransferase" evidence="3">
    <location>
        <begin position="2"/>
        <end position="144"/>
    </location>
</feature>
<dbReference type="RefSeq" id="WP_065988822.1">
    <property type="nucleotide sequence ID" value="NZ_MDEN01000062.1"/>
</dbReference>
<dbReference type="OrthoDB" id="1821130at2"/>
<gene>
    <name evidence="4" type="ORF">BBI10_12475</name>
</gene>
<evidence type="ECO:0000313" key="5">
    <source>
        <dbReference type="Proteomes" id="UP000095143"/>
    </source>
</evidence>
<dbReference type="PANTHER" id="PTHR43877:SF1">
    <property type="entry name" value="ACETYLTRANSFERASE"/>
    <property type="match status" value="1"/>
</dbReference>
<evidence type="ECO:0000256" key="2">
    <source>
        <dbReference type="ARBA" id="ARBA00023315"/>
    </source>
</evidence>
<keyword evidence="1 4" id="KW-0808">Transferase</keyword>
<dbReference type="AlphaFoldDB" id="A0A1C2E0D0"/>
<dbReference type="Proteomes" id="UP000095143">
    <property type="component" value="Unassembled WGS sequence"/>
</dbReference>
<comment type="caution">
    <text evidence="4">The sequence shown here is derived from an EMBL/GenBank/DDBJ whole genome shotgun (WGS) entry which is preliminary data.</text>
</comment>
<dbReference type="InterPro" id="IPR016181">
    <property type="entry name" value="Acyl_CoA_acyltransferase"/>
</dbReference>
<reference evidence="4 5" key="1">
    <citation type="submission" date="2016-08" db="EMBL/GenBank/DDBJ databases">
        <title>Whole genome sequence of Pseudomonas graminis strain UASWS1507, a potential biological control agent for agriculture.</title>
        <authorList>
            <person name="Crovadore J."/>
            <person name="Calmin G."/>
            <person name="Chablais R."/>
            <person name="Cochard B."/>
            <person name="Lefort F."/>
        </authorList>
    </citation>
    <scope>NUCLEOTIDE SEQUENCE [LARGE SCALE GENOMIC DNA]</scope>
    <source>
        <strain evidence="4 5">UASWS1507</strain>
    </source>
</reference>
<dbReference type="PROSITE" id="PS51186">
    <property type="entry name" value="GNAT"/>
    <property type="match status" value="1"/>
</dbReference>
<dbReference type="GO" id="GO:0016747">
    <property type="term" value="F:acyltransferase activity, transferring groups other than amino-acyl groups"/>
    <property type="evidence" value="ECO:0007669"/>
    <property type="project" value="InterPro"/>
</dbReference>
<dbReference type="PANTHER" id="PTHR43877">
    <property type="entry name" value="AMINOALKYLPHOSPHONATE N-ACETYLTRANSFERASE-RELATED-RELATED"/>
    <property type="match status" value="1"/>
</dbReference>
<dbReference type="Pfam" id="PF00583">
    <property type="entry name" value="Acetyltransf_1"/>
    <property type="match status" value="1"/>
</dbReference>
<organism evidence="4 5">
    <name type="scientific">Pseudomonas graminis</name>
    <dbReference type="NCBI Taxonomy" id="158627"/>
    <lineage>
        <taxon>Bacteria</taxon>
        <taxon>Pseudomonadati</taxon>
        <taxon>Pseudomonadota</taxon>
        <taxon>Gammaproteobacteria</taxon>
        <taxon>Pseudomonadales</taxon>
        <taxon>Pseudomonadaceae</taxon>
        <taxon>Pseudomonas</taxon>
    </lineage>
</organism>
<sequence length="144" mass="15664">MVAITNYSDALHRQAVIELWNAVFGYETAHNTPGLAIDKKLAVADGLFFVALTDNEVVGTVLAGYDGHRGWLYAVAVHPSHRRKGVGVQLVRHAEHALTLQGCMKINLQIVSINASVQAFYESVGYSTEPRISMGKKIDSNITG</sequence>
<name>A0A1C2E0D0_9PSED</name>
<dbReference type="InterPro" id="IPR050832">
    <property type="entry name" value="Bact_Acetyltransf"/>
</dbReference>
<keyword evidence="2" id="KW-0012">Acyltransferase</keyword>
<proteinExistence type="predicted"/>
<protein>
    <submittedName>
        <fullName evidence="4">GNAT family acetyltransferase</fullName>
    </submittedName>
</protein>
<dbReference type="EMBL" id="MDEN01000062">
    <property type="protein sequence ID" value="OCX20375.1"/>
    <property type="molecule type" value="Genomic_DNA"/>
</dbReference>
<dbReference type="NCBIfam" id="NF002959">
    <property type="entry name" value="PRK03624.1"/>
    <property type="match status" value="1"/>
</dbReference>
<dbReference type="Gene3D" id="3.40.630.30">
    <property type="match status" value="1"/>
</dbReference>
<accession>A0A1C2E0D0</accession>